<feature type="region of interest" description="Disordered" evidence="1">
    <location>
        <begin position="1"/>
        <end position="46"/>
    </location>
</feature>
<dbReference type="InterPro" id="IPR036365">
    <property type="entry name" value="PGBD-like_sf"/>
</dbReference>
<dbReference type="SUPFAM" id="SSF47090">
    <property type="entry name" value="PGBD-like"/>
    <property type="match status" value="1"/>
</dbReference>
<comment type="caution">
    <text evidence="3">The sequence shown here is derived from an EMBL/GenBank/DDBJ whole genome shotgun (WGS) entry which is preliminary data.</text>
</comment>
<dbReference type="InterPro" id="IPR002477">
    <property type="entry name" value="Peptidoglycan-bd-like"/>
</dbReference>
<organism evidence="3 4">
    <name type="scientific">Candidatus Korobacter versatilis</name>
    <dbReference type="NCBI Taxonomy" id="658062"/>
    <lineage>
        <taxon>Bacteria</taxon>
        <taxon>Pseudomonadati</taxon>
        <taxon>Acidobacteriota</taxon>
        <taxon>Terriglobia</taxon>
        <taxon>Terriglobales</taxon>
        <taxon>Candidatus Korobacteraceae</taxon>
        <taxon>Candidatus Korobacter</taxon>
    </lineage>
</organism>
<feature type="compositionally biased region" description="Basic residues" evidence="1">
    <location>
        <begin position="9"/>
        <end position="40"/>
    </location>
</feature>
<dbReference type="Pfam" id="PF01471">
    <property type="entry name" value="PG_binding_1"/>
    <property type="match status" value="1"/>
</dbReference>
<dbReference type="InterPro" id="IPR036366">
    <property type="entry name" value="PGBDSf"/>
</dbReference>
<evidence type="ECO:0000259" key="2">
    <source>
        <dbReference type="Pfam" id="PF01471"/>
    </source>
</evidence>
<evidence type="ECO:0000256" key="1">
    <source>
        <dbReference type="SAM" id="MobiDB-lite"/>
    </source>
</evidence>
<gene>
    <name evidence="3" type="ORF">HYX28_00400</name>
</gene>
<dbReference type="Gene3D" id="1.10.101.10">
    <property type="entry name" value="PGBD-like superfamily/PGBD"/>
    <property type="match status" value="1"/>
</dbReference>
<evidence type="ECO:0000313" key="4">
    <source>
        <dbReference type="Proteomes" id="UP000779809"/>
    </source>
</evidence>
<dbReference type="Proteomes" id="UP000779809">
    <property type="component" value="Unassembled WGS sequence"/>
</dbReference>
<name>A0A932A6T8_9BACT</name>
<dbReference type="EMBL" id="JACPNR010000002">
    <property type="protein sequence ID" value="MBI2677221.1"/>
    <property type="molecule type" value="Genomic_DNA"/>
</dbReference>
<proteinExistence type="predicted"/>
<sequence length="137" mass="14876">MPALASTRKTSHKPTKTSVKYSRHSKTKHVARRGAWKRHGQQGIKEDRARDIQTALIREHYLDGEASGVWDTRTQAAMQKFQADNGWQTKVLPDSRALIKLGLGPDHAGLLNPETAAIPASASSAAKSAVAAGTIQR</sequence>
<evidence type="ECO:0000313" key="3">
    <source>
        <dbReference type="EMBL" id="MBI2677221.1"/>
    </source>
</evidence>
<reference evidence="3" key="1">
    <citation type="submission" date="2020-07" db="EMBL/GenBank/DDBJ databases">
        <title>Huge and variable diversity of episymbiotic CPR bacteria and DPANN archaea in groundwater ecosystems.</title>
        <authorList>
            <person name="He C.Y."/>
            <person name="Keren R."/>
            <person name="Whittaker M."/>
            <person name="Farag I.F."/>
            <person name="Doudna J."/>
            <person name="Cate J.H.D."/>
            <person name="Banfield J.F."/>
        </authorList>
    </citation>
    <scope>NUCLEOTIDE SEQUENCE</scope>
    <source>
        <strain evidence="3">NC_groundwater_580_Pr5_B-0.1um_64_19</strain>
    </source>
</reference>
<protein>
    <submittedName>
        <fullName evidence="3">Peptidoglycan-binding protein</fullName>
    </submittedName>
</protein>
<accession>A0A932A6T8</accession>
<feature type="domain" description="Peptidoglycan binding-like" evidence="2">
    <location>
        <begin position="48"/>
        <end position="88"/>
    </location>
</feature>
<dbReference type="AlphaFoldDB" id="A0A932A6T8"/>